<evidence type="ECO:0000313" key="3">
    <source>
        <dbReference type="Proteomes" id="UP000093943"/>
    </source>
</evidence>
<dbReference type="InterPro" id="IPR029044">
    <property type="entry name" value="Nucleotide-diphossugar_trans"/>
</dbReference>
<keyword evidence="2" id="KW-0808">Transferase</keyword>
<dbReference type="AlphaFoldDB" id="A0A1A2XLF7"/>
<comment type="caution">
    <text evidence="2">The sequence shown here is derived from an EMBL/GenBank/DDBJ whole genome shotgun (WGS) entry which is preliminary data.</text>
</comment>
<dbReference type="PANTHER" id="PTHR22572">
    <property type="entry name" value="SUGAR-1-PHOSPHATE GUANYL TRANSFERASE"/>
    <property type="match status" value="1"/>
</dbReference>
<gene>
    <name evidence="2" type="ORF">A5710_08625</name>
</gene>
<dbReference type="Gene3D" id="3.90.550.10">
    <property type="entry name" value="Spore Coat Polysaccharide Biosynthesis Protein SpsA, Chain A"/>
    <property type="match status" value="1"/>
</dbReference>
<dbReference type="GO" id="GO:0016740">
    <property type="term" value="F:transferase activity"/>
    <property type="evidence" value="ECO:0007669"/>
    <property type="project" value="UniProtKB-KW"/>
</dbReference>
<dbReference type="CDD" id="cd06915">
    <property type="entry name" value="NTP_transferase_WcbM_like"/>
    <property type="match status" value="1"/>
</dbReference>
<protein>
    <submittedName>
        <fullName evidence="2">Nucleotidyl transferase</fullName>
    </submittedName>
</protein>
<dbReference type="OrthoDB" id="9801810at2"/>
<feature type="domain" description="Nucleotidyl transferase" evidence="1">
    <location>
        <begin position="9"/>
        <end position="140"/>
    </location>
</feature>
<dbReference type="InterPro" id="IPR050486">
    <property type="entry name" value="Mannose-1P_guanyltransferase"/>
</dbReference>
<organism evidence="2 3">
    <name type="scientific">Mycolicibacter sinensis (strain JDM601)</name>
    <name type="common">Mycobacterium sinense</name>
    <dbReference type="NCBI Taxonomy" id="875328"/>
    <lineage>
        <taxon>Bacteria</taxon>
        <taxon>Bacillati</taxon>
        <taxon>Actinomycetota</taxon>
        <taxon>Actinomycetes</taxon>
        <taxon>Mycobacteriales</taxon>
        <taxon>Mycobacteriaceae</taxon>
        <taxon>Mycolicibacter</taxon>
    </lineage>
</organism>
<dbReference type="EMBL" id="LZKG01000146">
    <property type="protein sequence ID" value="OBI25736.1"/>
    <property type="molecule type" value="Genomic_DNA"/>
</dbReference>
<dbReference type="Pfam" id="PF00483">
    <property type="entry name" value="NTP_transferase"/>
    <property type="match status" value="1"/>
</dbReference>
<evidence type="ECO:0000259" key="1">
    <source>
        <dbReference type="Pfam" id="PF00483"/>
    </source>
</evidence>
<dbReference type="Proteomes" id="UP000093943">
    <property type="component" value="Unassembled WGS sequence"/>
</dbReference>
<accession>A0A1A2XLF7</accession>
<evidence type="ECO:0000313" key="2">
    <source>
        <dbReference type="EMBL" id="OBI25736.1"/>
    </source>
</evidence>
<dbReference type="SUPFAM" id="SSF53448">
    <property type="entry name" value="Nucleotide-diphospho-sugar transferases"/>
    <property type="match status" value="1"/>
</dbReference>
<name>A0A1A2XLF7_MYCSD</name>
<dbReference type="InterPro" id="IPR005835">
    <property type="entry name" value="NTP_transferase_dom"/>
</dbReference>
<sequence>MTGLPPVAVLAGGLATRMRPLTGSVPKSMLEVAGEPFIAHQLRLFKRQGLSQVVLCLGHLGVAVQDFVGDGSAFGLSVATSFDGQRLLGTAGALKNASARLGDVFFVTYGDSYLDLDLRPIWASFESDARPALMTVCRNEDRWDKSNVLFRDGRILAYDKKSADPAMKHIDFGLLLLRRQALEAVPAGEKSDLADVLCTLVHQDAVAGFEVCQRFYEIGSLAGLRETDAHLRRIHREG</sequence>
<proteinExistence type="predicted"/>
<reference evidence="3" key="1">
    <citation type="submission" date="2016-06" db="EMBL/GenBank/DDBJ databases">
        <authorList>
            <person name="Sutton G."/>
            <person name="Brinkac L."/>
            <person name="Sanka R."/>
            <person name="Adams M."/>
            <person name="Lau E."/>
            <person name="Sam S."/>
            <person name="Sreng N."/>
            <person name="Him V."/>
            <person name="Kerleguer A."/>
            <person name="Cheng S."/>
        </authorList>
    </citation>
    <scope>NUCLEOTIDE SEQUENCE [LARGE SCALE GENOMIC DNA]</scope>
    <source>
        <strain evidence="3">E1876</strain>
    </source>
</reference>
<dbReference type="RefSeq" id="WP_064920069.1">
    <property type="nucleotide sequence ID" value="NZ_LZJK01000020.1"/>
</dbReference>